<organism evidence="7 8">
    <name type="scientific">Sutcliffiella cohnii</name>
    <dbReference type="NCBI Taxonomy" id="33932"/>
    <lineage>
        <taxon>Bacteria</taxon>
        <taxon>Bacillati</taxon>
        <taxon>Bacillota</taxon>
        <taxon>Bacilli</taxon>
        <taxon>Bacillales</taxon>
        <taxon>Bacillaceae</taxon>
        <taxon>Sutcliffiella</taxon>
    </lineage>
</organism>
<dbReference type="PANTHER" id="PTHR38480">
    <property type="entry name" value="SLR0254 PROTEIN"/>
    <property type="match status" value="1"/>
</dbReference>
<evidence type="ECO:0000256" key="1">
    <source>
        <dbReference type="ARBA" id="ARBA00004141"/>
    </source>
</evidence>
<evidence type="ECO:0000313" key="8">
    <source>
        <dbReference type="Proteomes" id="UP000215224"/>
    </source>
</evidence>
<name>A0A223KPU9_9BACI</name>
<sequence length="263" mass="30333">MENKLEIKTPEFVSVQFSLAGLGSRAAAFLIDQAIITITYLLLFLLFYFIDESISIFADGSSILFAVIIISIFVIQWGYFFVLEFFYGGRTIGKKLIGIRVIQENGHSLTLLSSIIRNLLRIIDALPTSYFIGMIMVFFHSKHKRVGDIVAGTIVVHERSKKKKDKKSSMEEELNLRGLYIGSQLLDKDVVSSYNQKDWELVKVYYNRFLQLPYNERVDITEKLAIILLPKAGVNLSTLSQNEKENYLLFLYILLKEEWEYEL</sequence>
<reference evidence="7 8" key="1">
    <citation type="submission" date="2016-12" db="EMBL/GenBank/DDBJ databases">
        <title>The whole genome sequencing and assembly of Bacillus cohnii DSM 6307T strain.</title>
        <authorList>
            <person name="Lee Y.-J."/>
            <person name="Yi H."/>
            <person name="Bahn Y.-S."/>
            <person name="Kim J.F."/>
            <person name="Lee D.-W."/>
        </authorList>
    </citation>
    <scope>NUCLEOTIDE SEQUENCE [LARGE SCALE GENOMIC DNA]</scope>
    <source>
        <strain evidence="7 8">DSM 6307</strain>
    </source>
</reference>
<evidence type="ECO:0000256" key="2">
    <source>
        <dbReference type="ARBA" id="ARBA00022692"/>
    </source>
</evidence>
<evidence type="ECO:0000259" key="6">
    <source>
        <dbReference type="Pfam" id="PF06271"/>
    </source>
</evidence>
<dbReference type="Proteomes" id="UP000215224">
    <property type="component" value="Chromosome"/>
</dbReference>
<feature type="transmembrane region" description="Helical" evidence="5">
    <location>
        <begin position="119"/>
        <end position="139"/>
    </location>
</feature>
<dbReference type="Pfam" id="PF06271">
    <property type="entry name" value="RDD"/>
    <property type="match status" value="1"/>
</dbReference>
<proteinExistence type="predicted"/>
<feature type="transmembrane region" description="Helical" evidence="5">
    <location>
        <begin position="62"/>
        <end position="82"/>
    </location>
</feature>
<protein>
    <recommendedName>
        <fullName evidence="6">RDD domain-containing protein</fullName>
    </recommendedName>
</protein>
<keyword evidence="4 5" id="KW-0472">Membrane</keyword>
<dbReference type="AlphaFoldDB" id="A0A223KPU9"/>
<dbReference type="InterPro" id="IPR010432">
    <property type="entry name" value="RDD"/>
</dbReference>
<keyword evidence="3 5" id="KW-1133">Transmembrane helix</keyword>
<accession>A0A223KPU9</accession>
<comment type="subcellular location">
    <subcellularLocation>
        <location evidence="1">Membrane</location>
        <topology evidence="1">Multi-pass membrane protein</topology>
    </subcellularLocation>
</comment>
<keyword evidence="2 5" id="KW-0812">Transmembrane</keyword>
<feature type="domain" description="RDD" evidence="6">
    <location>
        <begin position="19"/>
        <end position="152"/>
    </location>
</feature>
<gene>
    <name evidence="7" type="ORF">BC6307_09670</name>
</gene>
<dbReference type="GO" id="GO:0016020">
    <property type="term" value="C:membrane"/>
    <property type="evidence" value="ECO:0007669"/>
    <property type="project" value="UniProtKB-SubCell"/>
</dbReference>
<dbReference type="STRING" id="1314751.GCA_001591425_02166"/>
<dbReference type="RefSeq" id="WP_066415797.1">
    <property type="nucleotide sequence ID" value="NZ_CP018866.1"/>
</dbReference>
<keyword evidence="8" id="KW-1185">Reference proteome</keyword>
<evidence type="ECO:0000256" key="4">
    <source>
        <dbReference type="ARBA" id="ARBA00023136"/>
    </source>
</evidence>
<dbReference type="EMBL" id="CP018866">
    <property type="protein sequence ID" value="AST91530.1"/>
    <property type="molecule type" value="Genomic_DNA"/>
</dbReference>
<evidence type="ECO:0000313" key="7">
    <source>
        <dbReference type="EMBL" id="AST91530.1"/>
    </source>
</evidence>
<dbReference type="PANTHER" id="PTHR38480:SF1">
    <property type="entry name" value="SLR0254 PROTEIN"/>
    <property type="match status" value="1"/>
</dbReference>
<evidence type="ECO:0000256" key="5">
    <source>
        <dbReference type="SAM" id="Phobius"/>
    </source>
</evidence>
<dbReference type="KEGG" id="bcoh:BC6307_09670"/>
<evidence type="ECO:0000256" key="3">
    <source>
        <dbReference type="ARBA" id="ARBA00022989"/>
    </source>
</evidence>
<feature type="transmembrane region" description="Helical" evidence="5">
    <location>
        <begin position="26"/>
        <end position="50"/>
    </location>
</feature>